<dbReference type="AlphaFoldDB" id="A0A9K3Q338"/>
<dbReference type="PANTHER" id="PTHR42732:SF1">
    <property type="entry name" value="BETA-MANNOSIDASE"/>
    <property type="match status" value="1"/>
</dbReference>
<organism evidence="5 6">
    <name type="scientific">Nitzschia inconspicua</name>
    <dbReference type="NCBI Taxonomy" id="303405"/>
    <lineage>
        <taxon>Eukaryota</taxon>
        <taxon>Sar</taxon>
        <taxon>Stramenopiles</taxon>
        <taxon>Ochrophyta</taxon>
        <taxon>Bacillariophyta</taxon>
        <taxon>Bacillariophyceae</taxon>
        <taxon>Bacillariophycidae</taxon>
        <taxon>Bacillariales</taxon>
        <taxon>Bacillariaceae</taxon>
        <taxon>Nitzschia</taxon>
    </lineage>
</organism>
<dbReference type="Pfam" id="PF02836">
    <property type="entry name" value="Glyco_hydro_2_C"/>
    <property type="match status" value="1"/>
</dbReference>
<name>A0A9K3Q338_9STRA</name>
<keyword evidence="2" id="KW-0812">Transmembrane</keyword>
<keyword evidence="5" id="KW-0378">Hydrolase</keyword>
<dbReference type="InterPro" id="IPR006104">
    <property type="entry name" value="Glyco_hydro_2_N"/>
</dbReference>
<gene>
    <name evidence="5" type="ORF">IV203_029224</name>
</gene>
<dbReference type="Pfam" id="PF02837">
    <property type="entry name" value="Glyco_hydro_2_N"/>
    <property type="match status" value="1"/>
</dbReference>
<dbReference type="EMBL" id="JAGRRH010000007">
    <property type="protein sequence ID" value="KAG7366554.1"/>
    <property type="molecule type" value="Genomic_DNA"/>
</dbReference>
<sequence>MATVPIAKKRCSKRCYNQRWSSLSWIASVLFLVHLLVFGQGQRNNAGAARFVRDGVAKLHAFSEPNRPSPPYWPKYSGKRHVYILDGLWNTSQLPVDTPFDSMNPELDPSTIATPNLTVVPSTIDNAPPGYLGFRGVSWFRTTFQTTTTTNTMAARIQFQACSFYCRVWVNGVEMGDHKAGGYVAWWLDVSSAVLYPVHQQSTITVELTVLVDNRWNVTTAPMHTGGDFWHYGGILRSVEWHELPAGGELQETQQKPELWPWRLYIFPQKDLKSVHLKLQLVQRHYTGPVEDIVVAFNPDEPDRMSRLILFGYAHPGKNGMVDLGIVQVPSPRIWSTHDPQLHEVSVDLNGATVTERFGLRHWDTTPSSGGNASRIQLNGQVIKLVGWNHHTQWPYTAASPTDDQLDADLALLQETGHVNFVRGAHYPQDPRWLDRLDEAGIIMWCETLGPDTTVKNMQDVYFLKYQNQQINEMLDSAINHASIAFWAFFNEGPSDKEDACSGYQASSNAIQARDDTRFITYASNKSPMPDKCANAATVLSRNGYPGWYQTSDPSEYWNSIASAAALTTKPFIISETGAGGIYEWTHNTTATMWTLDYQTQVISQDVDNAIANPNISGICLWHFFDFKVDDKWENNTHCDYLPDVEPPLCGYIDVDTSKALGRPGGLNHKGVVDFYRRPKPVFSIVAAKYQEVTDSKKRYYGSEKVHASLLAR</sequence>
<evidence type="ECO:0000313" key="6">
    <source>
        <dbReference type="Proteomes" id="UP000693970"/>
    </source>
</evidence>
<dbReference type="InterPro" id="IPR006103">
    <property type="entry name" value="Glyco_hydro_2_cat"/>
</dbReference>
<keyword evidence="2" id="KW-1133">Transmembrane helix</keyword>
<dbReference type="OrthoDB" id="408532at2759"/>
<evidence type="ECO:0000259" key="3">
    <source>
        <dbReference type="Pfam" id="PF02836"/>
    </source>
</evidence>
<dbReference type="GO" id="GO:0005975">
    <property type="term" value="P:carbohydrate metabolic process"/>
    <property type="evidence" value="ECO:0007669"/>
    <property type="project" value="InterPro"/>
</dbReference>
<feature type="transmembrane region" description="Helical" evidence="2">
    <location>
        <begin position="20"/>
        <end position="39"/>
    </location>
</feature>
<dbReference type="Proteomes" id="UP000693970">
    <property type="component" value="Unassembled WGS sequence"/>
</dbReference>
<feature type="domain" description="Glycosyl hydrolases family 2 sugar binding" evidence="4">
    <location>
        <begin position="117"/>
        <end position="245"/>
    </location>
</feature>
<evidence type="ECO:0000256" key="1">
    <source>
        <dbReference type="ARBA" id="ARBA00007401"/>
    </source>
</evidence>
<protein>
    <submittedName>
        <fullName evidence="5">Glycosyl hydrolase family 2 protein</fullName>
    </submittedName>
</protein>
<evidence type="ECO:0000313" key="5">
    <source>
        <dbReference type="EMBL" id="KAG7366554.1"/>
    </source>
</evidence>
<comment type="caution">
    <text evidence="5">The sequence shown here is derived from an EMBL/GenBank/DDBJ whole genome shotgun (WGS) entry which is preliminary data.</text>
</comment>
<feature type="domain" description="Glycoside hydrolase family 2 catalytic" evidence="3">
    <location>
        <begin position="374"/>
        <end position="629"/>
    </location>
</feature>
<proteinExistence type="inferred from homology"/>
<keyword evidence="2" id="KW-0472">Membrane</keyword>
<evidence type="ECO:0000256" key="2">
    <source>
        <dbReference type="SAM" id="Phobius"/>
    </source>
</evidence>
<reference evidence="5" key="1">
    <citation type="journal article" date="2021" name="Sci. Rep.">
        <title>Diploid genomic architecture of Nitzschia inconspicua, an elite biomass production diatom.</title>
        <authorList>
            <person name="Oliver A."/>
            <person name="Podell S."/>
            <person name="Pinowska A."/>
            <person name="Traller J.C."/>
            <person name="Smith S.R."/>
            <person name="McClure R."/>
            <person name="Beliaev A."/>
            <person name="Bohutskyi P."/>
            <person name="Hill E.A."/>
            <person name="Rabines A."/>
            <person name="Zheng H."/>
            <person name="Allen L.Z."/>
            <person name="Kuo A."/>
            <person name="Grigoriev I.V."/>
            <person name="Allen A.E."/>
            <person name="Hazlebeck D."/>
            <person name="Allen E.E."/>
        </authorList>
    </citation>
    <scope>NUCLEOTIDE SEQUENCE</scope>
    <source>
        <strain evidence="5">Hildebrandi</strain>
    </source>
</reference>
<dbReference type="InterPro" id="IPR051913">
    <property type="entry name" value="GH2_Domain-Containing"/>
</dbReference>
<accession>A0A9K3Q338</accession>
<keyword evidence="6" id="KW-1185">Reference proteome</keyword>
<evidence type="ECO:0000259" key="4">
    <source>
        <dbReference type="Pfam" id="PF02837"/>
    </source>
</evidence>
<dbReference type="PANTHER" id="PTHR42732">
    <property type="entry name" value="BETA-GALACTOSIDASE"/>
    <property type="match status" value="1"/>
</dbReference>
<reference evidence="5" key="2">
    <citation type="submission" date="2021-04" db="EMBL/GenBank/DDBJ databases">
        <authorList>
            <person name="Podell S."/>
        </authorList>
    </citation>
    <scope>NUCLEOTIDE SEQUENCE</scope>
    <source>
        <strain evidence="5">Hildebrandi</strain>
    </source>
</reference>
<comment type="similarity">
    <text evidence="1">Belongs to the glycosyl hydrolase 2 family.</text>
</comment>
<dbReference type="GO" id="GO:0004553">
    <property type="term" value="F:hydrolase activity, hydrolyzing O-glycosyl compounds"/>
    <property type="evidence" value="ECO:0007669"/>
    <property type="project" value="InterPro"/>
</dbReference>